<dbReference type="InterPro" id="IPR036188">
    <property type="entry name" value="FAD/NAD-bd_sf"/>
</dbReference>
<organism evidence="4 5">
    <name type="scientific">Pseudonocardia acidicola</name>
    <dbReference type="NCBI Taxonomy" id="2724939"/>
    <lineage>
        <taxon>Bacteria</taxon>
        <taxon>Bacillati</taxon>
        <taxon>Actinomycetota</taxon>
        <taxon>Actinomycetes</taxon>
        <taxon>Pseudonocardiales</taxon>
        <taxon>Pseudonocardiaceae</taxon>
        <taxon>Pseudonocardia</taxon>
    </lineage>
</organism>
<dbReference type="RefSeq" id="WP_169381337.1">
    <property type="nucleotide sequence ID" value="NZ_JAAXLA010000016.1"/>
</dbReference>
<evidence type="ECO:0000313" key="5">
    <source>
        <dbReference type="Proteomes" id="UP000820669"/>
    </source>
</evidence>
<keyword evidence="4" id="KW-0503">Monooxygenase</keyword>
<proteinExistence type="predicted"/>
<keyword evidence="1" id="KW-0560">Oxidoreductase</keyword>
<dbReference type="InterPro" id="IPR050631">
    <property type="entry name" value="PheA/TfdB_FAD_monoxygenase"/>
</dbReference>
<dbReference type="Pfam" id="PF01494">
    <property type="entry name" value="FAD_binding_3"/>
    <property type="match status" value="1"/>
</dbReference>
<dbReference type="Gene3D" id="3.50.50.60">
    <property type="entry name" value="FAD/NAD(P)-binding domain"/>
    <property type="match status" value="1"/>
</dbReference>
<evidence type="ECO:0000259" key="3">
    <source>
        <dbReference type="Pfam" id="PF01494"/>
    </source>
</evidence>
<keyword evidence="2" id="KW-0520">NAD</keyword>
<dbReference type="SUPFAM" id="SSF51905">
    <property type="entry name" value="FAD/NAD(P)-binding domain"/>
    <property type="match status" value="1"/>
</dbReference>
<evidence type="ECO:0000256" key="1">
    <source>
        <dbReference type="ARBA" id="ARBA00023002"/>
    </source>
</evidence>
<name>A0ABX1SBM3_9PSEU</name>
<dbReference type="PRINTS" id="PR00420">
    <property type="entry name" value="RNGMNOXGNASE"/>
</dbReference>
<evidence type="ECO:0000313" key="4">
    <source>
        <dbReference type="EMBL" id="NMH97893.1"/>
    </source>
</evidence>
<reference evidence="4 5" key="1">
    <citation type="submission" date="2020-04" db="EMBL/GenBank/DDBJ databases">
        <authorList>
            <person name="Klaysubun C."/>
            <person name="Duangmal K."/>
            <person name="Lipun K."/>
        </authorList>
    </citation>
    <scope>NUCLEOTIDE SEQUENCE [LARGE SCALE GENOMIC DNA]</scope>
    <source>
        <strain evidence="4 5">K10HN5</strain>
    </source>
</reference>
<dbReference type="Gene3D" id="3.30.9.20">
    <property type="match status" value="1"/>
</dbReference>
<sequence>MKTVCIGAGPAGLYFSILAKLRDPASEVTVFERNPGGVTYGFGVTFSRDVLDFLHSNDPESAARIENSPASWNDQLVRVSDRPAAHLGGYGFAIGRQRMLDILTERALDLGAKIEFEQTVTDLSEFADADLIVACDGANSRVRQAHARRFRTTARAGRNKYVWLGTDKVFDEFVYGFEQIGAGWIWFYAYPYDAHATTFIVECTPETWTGLGFDELGPDECRTVLESIFARHLDGHSLITETRTMCHSPWLNFTWITNEYWHHDNIVLMGDAAHTTHYSIGSGTKLAIEDAVALNRKLDQHPDLATALRAYGRERSVEAGARQRAARNSAAWFENLERHLHPDPVRFAYSLRTRPRPTPGAPEGFPWFLHCATQLSAGRRARRWVSTARRRQRMFGG</sequence>
<feature type="domain" description="FAD-binding" evidence="3">
    <location>
        <begin position="128"/>
        <end position="315"/>
    </location>
</feature>
<dbReference type="PANTHER" id="PTHR43476:SF4">
    <property type="entry name" value="BLR0106 PROTEIN"/>
    <property type="match status" value="1"/>
</dbReference>
<gene>
    <name evidence="4" type="ORF">HF526_11300</name>
</gene>
<dbReference type="InterPro" id="IPR002938">
    <property type="entry name" value="FAD-bd"/>
</dbReference>
<dbReference type="PANTHER" id="PTHR43476">
    <property type="entry name" value="3-(3-HYDROXY-PHENYL)PROPIONATE/3-HYDROXYCINNAMIC ACID HYDROXYLASE"/>
    <property type="match status" value="1"/>
</dbReference>
<keyword evidence="5" id="KW-1185">Reference proteome</keyword>
<accession>A0ABX1SBM3</accession>
<evidence type="ECO:0000256" key="2">
    <source>
        <dbReference type="ARBA" id="ARBA00023027"/>
    </source>
</evidence>
<dbReference type="Proteomes" id="UP000820669">
    <property type="component" value="Unassembled WGS sequence"/>
</dbReference>
<comment type="caution">
    <text evidence="4">The sequence shown here is derived from an EMBL/GenBank/DDBJ whole genome shotgun (WGS) entry which is preliminary data.</text>
</comment>
<dbReference type="GO" id="GO:0004497">
    <property type="term" value="F:monooxygenase activity"/>
    <property type="evidence" value="ECO:0007669"/>
    <property type="project" value="UniProtKB-KW"/>
</dbReference>
<dbReference type="EMBL" id="JAAXLA010000016">
    <property type="protein sequence ID" value="NMH97893.1"/>
    <property type="molecule type" value="Genomic_DNA"/>
</dbReference>
<protein>
    <submittedName>
        <fullName evidence="4">FAD-binding monooxygenase</fullName>
    </submittedName>
</protein>